<feature type="transmembrane region" description="Helical" evidence="1">
    <location>
        <begin position="68"/>
        <end position="85"/>
    </location>
</feature>
<feature type="transmembrane region" description="Helical" evidence="1">
    <location>
        <begin position="6"/>
        <end position="28"/>
    </location>
</feature>
<keyword evidence="1" id="KW-0812">Transmembrane</keyword>
<name>A0A558DWF9_9RHOO</name>
<feature type="transmembrane region" description="Helical" evidence="1">
    <location>
        <begin position="44"/>
        <end position="62"/>
    </location>
</feature>
<dbReference type="AlphaFoldDB" id="A0A558DWF9"/>
<evidence type="ECO:0000256" key="1">
    <source>
        <dbReference type="SAM" id="Phobius"/>
    </source>
</evidence>
<feature type="transmembrane region" description="Helical" evidence="1">
    <location>
        <begin position="129"/>
        <end position="147"/>
    </location>
</feature>
<sequence>MERTTFIAIVILAFALIPIALIVFVVGATRHSESVARGERKSPLLVWLSSLVMLPLAAFALITGHGLLAVNAAVLNGLFVALLMRQAYQSSSDPRHLVFWERATAVMLGIVLLGGIWKAVQSAVSGEPLFSQTTLNTLALIGIVWMYRRGRDAITNSARQPGRVQ</sequence>
<proteinExistence type="predicted"/>
<organism evidence="2 3">
    <name type="scientific">Denitromonas halophila</name>
    <dbReference type="NCBI Taxonomy" id="1629404"/>
    <lineage>
        <taxon>Bacteria</taxon>
        <taxon>Pseudomonadati</taxon>
        <taxon>Pseudomonadota</taxon>
        <taxon>Betaproteobacteria</taxon>
        <taxon>Rhodocyclales</taxon>
        <taxon>Zoogloeaceae</taxon>
        <taxon>Denitromonas</taxon>
    </lineage>
</organism>
<protein>
    <submittedName>
        <fullName evidence="2">Uncharacterized protein</fullName>
    </submittedName>
</protein>
<evidence type="ECO:0000313" key="3">
    <source>
        <dbReference type="Proteomes" id="UP000318349"/>
    </source>
</evidence>
<evidence type="ECO:0000313" key="2">
    <source>
        <dbReference type="EMBL" id="TVO75682.1"/>
    </source>
</evidence>
<feature type="transmembrane region" description="Helical" evidence="1">
    <location>
        <begin position="97"/>
        <end position="117"/>
    </location>
</feature>
<keyword evidence="1" id="KW-1133">Transmembrane helix</keyword>
<keyword evidence="1" id="KW-0472">Membrane</keyword>
<gene>
    <name evidence="2" type="ORF">FHP89_13150</name>
</gene>
<dbReference type="Proteomes" id="UP000318349">
    <property type="component" value="Unassembled WGS sequence"/>
</dbReference>
<accession>A0A558DWF9</accession>
<comment type="caution">
    <text evidence="2">The sequence shown here is derived from an EMBL/GenBank/DDBJ whole genome shotgun (WGS) entry which is preliminary data.</text>
</comment>
<reference evidence="2 3" key="1">
    <citation type="submission" date="2019-07" db="EMBL/GenBank/DDBJ databases">
        <title>The pathways for chlorine oxyanion respiration interact through the shared metabolite chlorate.</title>
        <authorList>
            <person name="Barnum T.P."/>
            <person name="Cheng Y."/>
            <person name="Hill K.A."/>
            <person name="Lucas L.N."/>
            <person name="Carlson H.K."/>
            <person name="Coates J.D."/>
        </authorList>
    </citation>
    <scope>NUCLEOTIDE SEQUENCE [LARGE SCALE GENOMIC DNA]</scope>
    <source>
        <strain evidence="2 3">SFB-1</strain>
    </source>
</reference>
<dbReference type="EMBL" id="VMNI01000012">
    <property type="protein sequence ID" value="TVO75682.1"/>
    <property type="molecule type" value="Genomic_DNA"/>
</dbReference>